<dbReference type="EMBL" id="JAUJDW010000018">
    <property type="protein sequence ID" value="KAK0658446.1"/>
    <property type="molecule type" value="Genomic_DNA"/>
</dbReference>
<feature type="domain" description="PcRGLX/YetA-like central beta-sandwich" evidence="2">
    <location>
        <begin position="101"/>
        <end position="498"/>
    </location>
</feature>
<protein>
    <recommendedName>
        <fullName evidence="6">Protein YetA</fullName>
    </recommendedName>
</protein>
<evidence type="ECO:0008006" key="6">
    <source>
        <dbReference type="Google" id="ProtNLM"/>
    </source>
</evidence>
<organism evidence="4 5">
    <name type="scientific">Lasiodiplodia hormozganensis</name>
    <dbReference type="NCBI Taxonomy" id="869390"/>
    <lineage>
        <taxon>Eukaryota</taxon>
        <taxon>Fungi</taxon>
        <taxon>Dikarya</taxon>
        <taxon>Ascomycota</taxon>
        <taxon>Pezizomycotina</taxon>
        <taxon>Dothideomycetes</taxon>
        <taxon>Dothideomycetes incertae sedis</taxon>
        <taxon>Botryosphaeriales</taxon>
        <taxon>Botryosphaeriaceae</taxon>
        <taxon>Lasiodiplodia</taxon>
    </lineage>
</organism>
<reference evidence="4" key="1">
    <citation type="submission" date="2023-06" db="EMBL/GenBank/DDBJ databases">
        <title>Multi-omics analyses reveal the molecular pathogenesis toolkit of Lasiodiplodia hormozganensis, a cross-kingdom pathogen.</title>
        <authorList>
            <person name="Felix C."/>
            <person name="Meneses R."/>
            <person name="Goncalves M.F.M."/>
            <person name="Tilleman L."/>
            <person name="Duarte A.S."/>
            <person name="Jorrin-Novo J.V."/>
            <person name="Van De Peer Y."/>
            <person name="Deforce D."/>
            <person name="Van Nieuwerburgh F."/>
            <person name="Esteves A.C."/>
            <person name="Alves A."/>
        </authorList>
    </citation>
    <scope>NUCLEOTIDE SEQUENCE</scope>
    <source>
        <strain evidence="4">CBS 339.90</strain>
    </source>
</reference>
<dbReference type="Pfam" id="PF21345">
    <property type="entry name" value="PcRGLX_2nd"/>
    <property type="match status" value="1"/>
</dbReference>
<evidence type="ECO:0000313" key="5">
    <source>
        <dbReference type="Proteomes" id="UP001175001"/>
    </source>
</evidence>
<gene>
    <name evidence="4" type="primary">yetA</name>
    <name evidence="4" type="ORF">DIS24_g4767</name>
</gene>
<evidence type="ECO:0000259" key="1">
    <source>
        <dbReference type="Pfam" id="PF19501"/>
    </source>
</evidence>
<name>A0AA40D0Q6_9PEZI</name>
<evidence type="ECO:0000313" key="4">
    <source>
        <dbReference type="EMBL" id="KAK0658446.1"/>
    </source>
</evidence>
<dbReference type="InterPro" id="IPR048330">
    <property type="entry name" value="PcRGLX/YetA_2nd"/>
</dbReference>
<evidence type="ECO:0000259" key="2">
    <source>
        <dbReference type="Pfam" id="PF21345"/>
    </source>
</evidence>
<feature type="domain" description="PcRGLX/YetA-like C-terminal alpha/alpha toroid" evidence="3">
    <location>
        <begin position="504"/>
        <end position="930"/>
    </location>
</feature>
<dbReference type="PANTHER" id="PTHR40081">
    <property type="entry name" value="CONCANAVALIN A-LIKE LECTIN/GLUCANASE"/>
    <property type="match status" value="1"/>
</dbReference>
<dbReference type="PANTHER" id="PTHR40081:SF1">
    <property type="entry name" value="TAT PATHWAY SIGNAL SEQUENCE DOMAIN PROTEIN"/>
    <property type="match status" value="1"/>
</dbReference>
<dbReference type="InterPro" id="IPR048331">
    <property type="entry name" value="PcRGLX/YetA_3rd"/>
</dbReference>
<dbReference type="InterPro" id="IPR048329">
    <property type="entry name" value="PcRGLX_1st"/>
</dbReference>
<dbReference type="AlphaFoldDB" id="A0AA40D0Q6"/>
<sequence>MSSESIPVRWLEPPDHYQYGTTFGLPWERGKYKSGDTTYTCRTHTGENIPLQSWVLAYWPDDSIKWTAHAIPAGQAPKDGYIVHATVNGENKPSQEPPKGISIQDSDDCITVSTGAITATFPKSGRTLISSIINNAGRTVSTNGHLVLLTQSSILDGDLPSEPAITHHKLTSTITSTTLERAGPIRTTIKITGHHSPPSTQPSTPSNQPETLLLLPFTLRIHLHASSPLLRLTLTHTFSPSPLPHPYNHIRGLALRLTAPLAPAAPYDHHIRLTTTTGSTLLAEAAQGLTGLWTDPGAAVRAAQVAGQPVPPPETWSEGEMPGGEGLRWVPVWRQWRLTQPGPDACTLRKRTGGAQGGRAWVGVPPRAGSDAAGQKAGGVAYVGAAGRGGVAVGVRWFWERWPTGLDVGAAGGDGDDEGELTAWLWSPDGGSGPMDLRPWRGSLGEEGRYDEQLAAMRVTYEDWEEGMGSAEGVARTSELCLLATDGTPGEEELAALTRCVRSPPVLVARSERIRDTGALGTYWCPAAEQQEPECSSGLQRDLDSKLDFLFNFYKGQVEQRKWYGFWDHGDIMHTYDADRRTWRYDVGGYAWDNSELSPDLWLWLYFLRTGRADVYRMAEALTRHTGEVDVYHLGKYKGLGTRHGVQHWSDSCKQARISNALYRRFFYYLSGGDERIGDLMEETLETEKAFLTLDPYRKVRKDRATYRPDPNALTISLGTDWSALAAAWFIEWERRGPLWQEAKSKLLTTTRGIGSLANGFVTGQVTYNLLTGEILPPVEDPENRGVVKVSHLSAMFGLFEICADILDSLAADTPPGFKEAWLSYCRYFNAPADEQIERFGVSFGNLQLKQGHSRLTAYVSRELDDPSLASRAWNELLYSDGYRANAPWTTQNIGGDGPTSSVDEAPWISTNITSLYGLAAIQNLAILGENN</sequence>
<comment type="caution">
    <text evidence="4">The sequence shown here is derived from an EMBL/GenBank/DDBJ whole genome shotgun (WGS) entry which is preliminary data.</text>
</comment>
<accession>A0AA40D0Q6</accession>
<dbReference type="Pfam" id="PF19501">
    <property type="entry name" value="PcRGLX_1st"/>
    <property type="match status" value="1"/>
</dbReference>
<evidence type="ECO:0000259" key="3">
    <source>
        <dbReference type="Pfam" id="PF21346"/>
    </source>
</evidence>
<dbReference type="Pfam" id="PF21346">
    <property type="entry name" value="PcRGLX_3rd"/>
    <property type="match status" value="1"/>
</dbReference>
<dbReference type="InterPro" id="IPR045793">
    <property type="entry name" value="PcRGLX/YetA-like"/>
</dbReference>
<dbReference type="Proteomes" id="UP001175001">
    <property type="component" value="Unassembled WGS sequence"/>
</dbReference>
<keyword evidence="5" id="KW-1185">Reference proteome</keyword>
<feature type="domain" description="PcRGLX/YetA-like N-terminal RIFT barrel" evidence="1">
    <location>
        <begin position="5"/>
        <end position="85"/>
    </location>
</feature>
<proteinExistence type="predicted"/>